<evidence type="ECO:0000313" key="2">
    <source>
        <dbReference type="Proteomes" id="UP000673691"/>
    </source>
</evidence>
<proteinExistence type="predicted"/>
<name>A0A8H7ZTA7_9FUNG</name>
<dbReference type="Proteomes" id="UP000673691">
    <property type="component" value="Unassembled WGS sequence"/>
</dbReference>
<dbReference type="EMBL" id="JAEFCI010007342">
    <property type="protein sequence ID" value="KAG5459116.1"/>
    <property type="molecule type" value="Genomic_DNA"/>
</dbReference>
<protein>
    <submittedName>
        <fullName evidence="1">Uncharacterized protein</fullName>
    </submittedName>
</protein>
<reference evidence="1 2" key="1">
    <citation type="journal article" name="Sci. Rep.">
        <title>Genome-scale phylogenetic analyses confirm Olpidium as the closest living zoosporic fungus to the non-flagellated, terrestrial fungi.</title>
        <authorList>
            <person name="Chang Y."/>
            <person name="Rochon D."/>
            <person name="Sekimoto S."/>
            <person name="Wang Y."/>
            <person name="Chovatia M."/>
            <person name="Sandor L."/>
            <person name="Salamov A."/>
            <person name="Grigoriev I.V."/>
            <person name="Stajich J.E."/>
            <person name="Spatafora J.W."/>
        </authorList>
    </citation>
    <scope>NUCLEOTIDE SEQUENCE [LARGE SCALE GENOMIC DNA]</scope>
    <source>
        <strain evidence="1">S191</strain>
    </source>
</reference>
<accession>A0A8H7ZTA7</accession>
<sequence length="130" mass="14227">MGGGAREAERREGGMVVEAKKRKPRCAYRVLSPDDLSAGRDEAQFADVDLDHGSLGDDAERGVERALRVLLDTDDWQLESCPELGVGDVGLLVAQGHWPDKPFVFGRLPREAVADEGSLGHHAFPRFCWG</sequence>
<dbReference type="AlphaFoldDB" id="A0A8H7ZTA7"/>
<evidence type="ECO:0000313" key="1">
    <source>
        <dbReference type="EMBL" id="KAG5459116.1"/>
    </source>
</evidence>
<gene>
    <name evidence="1" type="ORF">BJ554DRAFT_522</name>
</gene>
<organism evidence="1 2">
    <name type="scientific">Olpidium bornovanus</name>
    <dbReference type="NCBI Taxonomy" id="278681"/>
    <lineage>
        <taxon>Eukaryota</taxon>
        <taxon>Fungi</taxon>
        <taxon>Fungi incertae sedis</taxon>
        <taxon>Olpidiomycota</taxon>
        <taxon>Olpidiomycotina</taxon>
        <taxon>Olpidiomycetes</taxon>
        <taxon>Olpidiales</taxon>
        <taxon>Olpidiaceae</taxon>
        <taxon>Olpidium</taxon>
    </lineage>
</organism>
<comment type="caution">
    <text evidence="1">The sequence shown here is derived from an EMBL/GenBank/DDBJ whole genome shotgun (WGS) entry which is preliminary data.</text>
</comment>
<keyword evidence="2" id="KW-1185">Reference proteome</keyword>